<keyword evidence="3 5" id="KW-0808">Transferase</keyword>
<dbReference type="InterPro" id="IPR029044">
    <property type="entry name" value="Nucleotide-diphossugar_trans"/>
</dbReference>
<dbReference type="SUPFAM" id="SSF53448">
    <property type="entry name" value="Nucleotide-diphospho-sugar transferases"/>
    <property type="match status" value="1"/>
</dbReference>
<dbReference type="InterPro" id="IPR001173">
    <property type="entry name" value="Glyco_trans_2-like"/>
</dbReference>
<keyword evidence="6" id="KW-1185">Reference proteome</keyword>
<protein>
    <submittedName>
        <fullName evidence="5">Glycosyltransferase</fullName>
    </submittedName>
</protein>
<dbReference type="Proteomes" id="UP000476055">
    <property type="component" value="Unassembled WGS sequence"/>
</dbReference>
<organism evidence="5 6">
    <name type="scientific">Waltera intestinalis</name>
    <dbReference type="NCBI Taxonomy" id="2606635"/>
    <lineage>
        <taxon>Bacteria</taxon>
        <taxon>Bacillati</taxon>
        <taxon>Bacillota</taxon>
        <taxon>Clostridia</taxon>
        <taxon>Lachnospirales</taxon>
        <taxon>Lachnospiraceae</taxon>
        <taxon>Waltera</taxon>
    </lineage>
</organism>
<evidence type="ECO:0000313" key="5">
    <source>
        <dbReference type="EMBL" id="MST58674.1"/>
    </source>
</evidence>
<evidence type="ECO:0000313" key="6">
    <source>
        <dbReference type="Proteomes" id="UP000476055"/>
    </source>
</evidence>
<dbReference type="PANTHER" id="PTHR43685:SF5">
    <property type="entry name" value="GLYCOSYLTRANSFERASE EPSE-RELATED"/>
    <property type="match status" value="1"/>
</dbReference>
<comment type="caution">
    <text evidence="5">The sequence shown here is derived from an EMBL/GenBank/DDBJ whole genome shotgun (WGS) entry which is preliminary data.</text>
</comment>
<gene>
    <name evidence="5" type="ORF">FYJ59_10580</name>
</gene>
<evidence type="ECO:0000256" key="1">
    <source>
        <dbReference type="ARBA" id="ARBA00006739"/>
    </source>
</evidence>
<name>A0A6L5YJU1_9FIRM</name>
<dbReference type="AlphaFoldDB" id="A0A6L5YJU1"/>
<dbReference type="PANTHER" id="PTHR43685">
    <property type="entry name" value="GLYCOSYLTRANSFERASE"/>
    <property type="match status" value="1"/>
</dbReference>
<dbReference type="EMBL" id="VUMU01000013">
    <property type="protein sequence ID" value="MST58674.1"/>
    <property type="molecule type" value="Genomic_DNA"/>
</dbReference>
<dbReference type="Pfam" id="PF00535">
    <property type="entry name" value="Glycos_transf_2"/>
    <property type="match status" value="1"/>
</dbReference>
<sequence length="501" mass="57505">MNHISFQKSESPEQGGLLFYEKLEVSVAKLNKANLKKTLYYLQRNGLRETWISVRERLTETDRYFFVPCSEAELVRQSDRKWEKPITFSIVVPLYRTPEAYLNRMITSVMKQSYPHWELILADATEDHSVEEVLKQQGFLKEQPTDGETEPVAADPRLHYVHLKENAGIAANTNQALPYAKGEYIGLLDHDDVLTPDALYEMADAITKAYDRGVKVAFAYSDEDKCDGGETRYYEPNHKEEFNYDLILSNNYICHFLVMESKLLKSLQFRPEFDGAQDYDLVLRCVAEVLTEGGQTAEKRILHIPKVLYHWRCHEASTAANPNSKKYAYDAGMRALQDHADRRHIPATATETRHVGFYRLTYKEVWEARPDVAAVGGRVLSGKKHGKIIGGRMTADGTVFYEGLPKGFGGYLHRAELSQDAEALDLRCIRIRPECREVFEEIVGVPYTEIRRLPKEQPIFNITTLPEAADIRTLSLQLSEALRQRGRLLYLPEYPEEFEPL</sequence>
<comment type="similarity">
    <text evidence="1">Belongs to the glycosyltransferase 2 family.</text>
</comment>
<accession>A0A6L5YJU1</accession>
<proteinExistence type="inferred from homology"/>
<feature type="domain" description="Glycosyltransferase 2-like" evidence="4">
    <location>
        <begin position="89"/>
        <end position="265"/>
    </location>
</feature>
<evidence type="ECO:0000259" key="4">
    <source>
        <dbReference type="Pfam" id="PF00535"/>
    </source>
</evidence>
<dbReference type="Gene3D" id="3.90.550.10">
    <property type="entry name" value="Spore Coat Polysaccharide Biosynthesis Protein SpsA, Chain A"/>
    <property type="match status" value="1"/>
</dbReference>
<dbReference type="GO" id="GO:0016757">
    <property type="term" value="F:glycosyltransferase activity"/>
    <property type="evidence" value="ECO:0007669"/>
    <property type="project" value="UniProtKB-KW"/>
</dbReference>
<dbReference type="InterPro" id="IPR050834">
    <property type="entry name" value="Glycosyltransf_2"/>
</dbReference>
<evidence type="ECO:0000256" key="3">
    <source>
        <dbReference type="ARBA" id="ARBA00022679"/>
    </source>
</evidence>
<keyword evidence="2" id="KW-0328">Glycosyltransferase</keyword>
<reference evidence="5 6" key="1">
    <citation type="submission" date="2019-08" db="EMBL/GenBank/DDBJ databases">
        <title>In-depth cultivation of the pig gut microbiome towards novel bacterial diversity and tailored functional studies.</title>
        <authorList>
            <person name="Wylensek D."/>
            <person name="Hitch T.C.A."/>
            <person name="Clavel T."/>
        </authorList>
    </citation>
    <scope>NUCLEOTIDE SEQUENCE [LARGE SCALE GENOMIC DNA]</scope>
    <source>
        <strain evidence="5 6">WCA3-601-WT-6H</strain>
    </source>
</reference>
<evidence type="ECO:0000256" key="2">
    <source>
        <dbReference type="ARBA" id="ARBA00022676"/>
    </source>
</evidence>